<name>A0ACC2T6J2_9FUNG</name>
<dbReference type="EMBL" id="QTSX02003588">
    <property type="protein sequence ID" value="KAJ9070186.1"/>
    <property type="molecule type" value="Genomic_DNA"/>
</dbReference>
<organism evidence="1 2">
    <name type="scientific">Entomophthora muscae</name>
    <dbReference type="NCBI Taxonomy" id="34485"/>
    <lineage>
        <taxon>Eukaryota</taxon>
        <taxon>Fungi</taxon>
        <taxon>Fungi incertae sedis</taxon>
        <taxon>Zoopagomycota</taxon>
        <taxon>Entomophthoromycotina</taxon>
        <taxon>Entomophthoromycetes</taxon>
        <taxon>Entomophthorales</taxon>
        <taxon>Entomophthoraceae</taxon>
        <taxon>Entomophthora</taxon>
    </lineage>
</organism>
<accession>A0ACC2T6J2</accession>
<keyword evidence="2" id="KW-1185">Reference proteome</keyword>
<dbReference type="Proteomes" id="UP001165960">
    <property type="component" value="Unassembled WGS sequence"/>
</dbReference>
<gene>
    <name evidence="1" type="ORF">DSO57_1011106</name>
</gene>
<evidence type="ECO:0000313" key="1">
    <source>
        <dbReference type="EMBL" id="KAJ9070186.1"/>
    </source>
</evidence>
<protein>
    <submittedName>
        <fullName evidence="1">Uncharacterized protein</fullName>
    </submittedName>
</protein>
<reference evidence="1" key="1">
    <citation type="submission" date="2022-04" db="EMBL/GenBank/DDBJ databases">
        <title>Genome of the entomopathogenic fungus Entomophthora muscae.</title>
        <authorList>
            <person name="Elya C."/>
            <person name="Lovett B.R."/>
            <person name="Lee E."/>
            <person name="Macias A.M."/>
            <person name="Hajek A.E."/>
            <person name="De Bivort B.L."/>
            <person name="Kasson M.T."/>
            <person name="De Fine Licht H.H."/>
            <person name="Stajich J.E."/>
        </authorList>
    </citation>
    <scope>NUCLEOTIDE SEQUENCE</scope>
    <source>
        <strain evidence="1">Berkeley</strain>
    </source>
</reference>
<evidence type="ECO:0000313" key="2">
    <source>
        <dbReference type="Proteomes" id="UP001165960"/>
    </source>
</evidence>
<proteinExistence type="predicted"/>
<comment type="caution">
    <text evidence="1">The sequence shown here is derived from an EMBL/GenBank/DDBJ whole genome shotgun (WGS) entry which is preliminary data.</text>
</comment>
<sequence>MRDLVEDAALRQYQDLVYGIQNTLEGKRARLLFLETQVLDWLCEALTQEYYQYIKSHALSNVEEAYVLICCLGRFKTHGQLFHSSVAPEPAVKAKPERKATMPLPAADINCNRCGKEGHPFIYCPTLRASEAKVPTSEAKPPKTKSSKPKKEANSSSAKDETYLLESLATYIPIALLRSSKAKSAIHENLAAGDQPQQLYQHDVSQQEPAAEPYEVPIDEENDTYHEAPTIEVQKYSSLKTSSQKSQQTNKSKPKPAVPLPVVKLPKFNILKTLTDIQAPISMYNLAEIEPSFGAQKIQYLGTTCVHYMPEQFNMDQTALLDQAEKSIIDVVSEGAPLIDSEVEVNPKAIILDGGSTSNIISEAFIRLLGVQKYSQGKEKFTFANSNTEKCLWFLKDLTIEISGVSMLVLSAIF</sequence>